<keyword evidence="2" id="KW-0238">DNA-binding</keyword>
<dbReference type="PROSITE" id="PS51118">
    <property type="entry name" value="HTH_HXLR"/>
    <property type="match status" value="1"/>
</dbReference>
<dbReference type="InterPro" id="IPR036390">
    <property type="entry name" value="WH_DNA-bd_sf"/>
</dbReference>
<keyword evidence="3" id="KW-0804">Transcription</keyword>
<dbReference type="Pfam" id="PF01638">
    <property type="entry name" value="HxlR"/>
    <property type="match status" value="1"/>
</dbReference>
<dbReference type="SUPFAM" id="SSF46785">
    <property type="entry name" value="Winged helix' DNA-binding domain"/>
    <property type="match status" value="1"/>
</dbReference>
<dbReference type="Gene3D" id="1.10.10.10">
    <property type="entry name" value="Winged helix-like DNA-binding domain superfamily/Winged helix DNA-binding domain"/>
    <property type="match status" value="1"/>
</dbReference>
<accession>A0A7K4BZI0</accession>
<dbReference type="PANTHER" id="PTHR33204:SF18">
    <property type="entry name" value="TRANSCRIPTIONAL REGULATORY PROTEIN"/>
    <property type="match status" value="1"/>
</dbReference>
<name>A0A7K4BZI0_9ARCH</name>
<dbReference type="AlphaFoldDB" id="A0A7K4BZI0"/>
<proteinExistence type="predicted"/>
<dbReference type="InterPro" id="IPR002577">
    <property type="entry name" value="HTH_HxlR"/>
</dbReference>
<evidence type="ECO:0000256" key="3">
    <source>
        <dbReference type="ARBA" id="ARBA00023163"/>
    </source>
</evidence>
<feature type="domain" description="HTH hxlR-type" evidence="4">
    <location>
        <begin position="8"/>
        <end position="104"/>
    </location>
</feature>
<dbReference type="Proteomes" id="UP000526302">
    <property type="component" value="Unassembled WGS sequence"/>
</dbReference>
<comment type="caution">
    <text evidence="5">The sequence shown here is derived from an EMBL/GenBank/DDBJ whole genome shotgun (WGS) entry which is preliminary data.</text>
</comment>
<dbReference type="GO" id="GO:0003677">
    <property type="term" value="F:DNA binding"/>
    <property type="evidence" value="ECO:0007669"/>
    <property type="project" value="UniProtKB-KW"/>
</dbReference>
<evidence type="ECO:0000256" key="1">
    <source>
        <dbReference type="ARBA" id="ARBA00023015"/>
    </source>
</evidence>
<keyword evidence="1" id="KW-0805">Transcription regulation</keyword>
<dbReference type="EMBL" id="JAAZKV010000018">
    <property type="protein sequence ID" value="NMA44595.1"/>
    <property type="molecule type" value="Genomic_DNA"/>
</dbReference>
<evidence type="ECO:0000313" key="6">
    <source>
        <dbReference type="Proteomes" id="UP000526302"/>
    </source>
</evidence>
<evidence type="ECO:0000259" key="4">
    <source>
        <dbReference type="PROSITE" id="PS51118"/>
    </source>
</evidence>
<evidence type="ECO:0000256" key="2">
    <source>
        <dbReference type="ARBA" id="ARBA00023125"/>
    </source>
</evidence>
<protein>
    <submittedName>
        <fullName evidence="5">Helix-turn-helix transcriptional regulator</fullName>
    </submittedName>
</protein>
<evidence type="ECO:0000313" key="5">
    <source>
        <dbReference type="EMBL" id="NMA44595.1"/>
    </source>
</evidence>
<dbReference type="InterPro" id="IPR036388">
    <property type="entry name" value="WH-like_DNA-bd_sf"/>
</dbReference>
<dbReference type="PANTHER" id="PTHR33204">
    <property type="entry name" value="TRANSCRIPTIONAL REGULATOR, MARR FAMILY"/>
    <property type="match status" value="1"/>
</dbReference>
<sequence length="104" mass="11996">MRTVRETQPLDNALMIIGKKFDLQIIDSINKNGDKARFNQIKKDIPSINPRILSMRLKELERNKVIEKHLILGTPVKTEYSLTKKATPLIDIIDKLKNWGKMIG</sequence>
<reference evidence="5 6" key="1">
    <citation type="journal article" date="2020" name="Biotechnol. Biofuels">
        <title>New insights from the biogas microbiome by comprehensive genome-resolved metagenomics of nearly 1600 species originating from multiple anaerobic digesters.</title>
        <authorList>
            <person name="Campanaro S."/>
            <person name="Treu L."/>
            <person name="Rodriguez-R L.M."/>
            <person name="Kovalovszki A."/>
            <person name="Ziels R.M."/>
            <person name="Maus I."/>
            <person name="Zhu X."/>
            <person name="Kougias P.G."/>
            <person name="Basile A."/>
            <person name="Luo G."/>
            <person name="Schluter A."/>
            <person name="Konstantinidis K.T."/>
            <person name="Angelidaki I."/>
        </authorList>
    </citation>
    <scope>NUCLEOTIDE SEQUENCE [LARGE SCALE GENOMIC DNA]</scope>
    <source>
        <strain evidence="5">AS22ysBPME_79</strain>
    </source>
</reference>
<gene>
    <name evidence="5" type="ORF">GX950_02180</name>
</gene>
<organism evidence="5 6">
    <name type="scientific">Candidatus Iainarchaeum sp</name>
    <dbReference type="NCBI Taxonomy" id="3101447"/>
    <lineage>
        <taxon>Archaea</taxon>
        <taxon>Candidatus Iainarchaeota</taxon>
        <taxon>Candidatus Iainarchaeia</taxon>
        <taxon>Candidatus Iainarchaeales</taxon>
        <taxon>Candidatus Iainarchaeaceae</taxon>
        <taxon>Candidatus Iainarchaeum</taxon>
    </lineage>
</organism>